<dbReference type="InterPro" id="IPR000424">
    <property type="entry name" value="Primosome_PriB/ssb"/>
</dbReference>
<dbReference type="PROSITE" id="PS50935">
    <property type="entry name" value="SSB"/>
    <property type="match status" value="1"/>
</dbReference>
<accession>A0A0F9VCN6</accession>
<protein>
    <recommendedName>
        <fullName evidence="3">Single-stranded DNA-binding protein</fullName>
    </recommendedName>
</protein>
<keyword evidence="1" id="KW-0238">DNA-binding</keyword>
<dbReference type="Pfam" id="PF00436">
    <property type="entry name" value="SSB"/>
    <property type="match status" value="1"/>
</dbReference>
<proteinExistence type="predicted"/>
<dbReference type="AlphaFoldDB" id="A0A0F9VCN6"/>
<dbReference type="InterPro" id="IPR012340">
    <property type="entry name" value="NA-bd_OB-fold"/>
</dbReference>
<name>A0A0F9VCN6_9ZZZZ</name>
<evidence type="ECO:0000313" key="2">
    <source>
        <dbReference type="EMBL" id="KKO01785.1"/>
    </source>
</evidence>
<organism evidence="2">
    <name type="scientific">marine sediment metagenome</name>
    <dbReference type="NCBI Taxonomy" id="412755"/>
    <lineage>
        <taxon>unclassified sequences</taxon>
        <taxon>metagenomes</taxon>
        <taxon>ecological metagenomes</taxon>
    </lineage>
</organism>
<evidence type="ECO:0008006" key="3">
    <source>
        <dbReference type="Google" id="ProtNLM"/>
    </source>
</evidence>
<dbReference type="Gene3D" id="2.40.50.140">
    <property type="entry name" value="Nucleic acid-binding proteins"/>
    <property type="match status" value="1"/>
</dbReference>
<evidence type="ECO:0000256" key="1">
    <source>
        <dbReference type="ARBA" id="ARBA00023125"/>
    </source>
</evidence>
<dbReference type="SUPFAM" id="SSF50249">
    <property type="entry name" value="Nucleic acid-binding proteins"/>
    <property type="match status" value="1"/>
</dbReference>
<gene>
    <name evidence="2" type="ORF">LCGC14_0111060</name>
</gene>
<reference evidence="2" key="1">
    <citation type="journal article" date="2015" name="Nature">
        <title>Complex archaea that bridge the gap between prokaryotes and eukaryotes.</title>
        <authorList>
            <person name="Spang A."/>
            <person name="Saw J.H."/>
            <person name="Jorgensen S.L."/>
            <person name="Zaremba-Niedzwiedzka K."/>
            <person name="Martijn J."/>
            <person name="Lind A.E."/>
            <person name="van Eijk R."/>
            <person name="Schleper C."/>
            <person name="Guy L."/>
            <person name="Ettema T.J."/>
        </authorList>
    </citation>
    <scope>NUCLEOTIDE SEQUENCE</scope>
</reference>
<comment type="caution">
    <text evidence="2">The sequence shown here is derived from an EMBL/GenBank/DDBJ whole genome shotgun (WGS) entry which is preliminary data.</text>
</comment>
<dbReference type="CDD" id="cd04496">
    <property type="entry name" value="SSB_OBF"/>
    <property type="match status" value="1"/>
</dbReference>
<dbReference type="GO" id="GO:0003697">
    <property type="term" value="F:single-stranded DNA binding"/>
    <property type="evidence" value="ECO:0007669"/>
    <property type="project" value="InterPro"/>
</dbReference>
<dbReference type="EMBL" id="LAZR01000033">
    <property type="protein sequence ID" value="KKO01785.1"/>
    <property type="molecule type" value="Genomic_DNA"/>
</dbReference>
<sequence>MNTFAEFEIIGRVGQIKEGNGVLWVSIAAEYGRKDNHGDFQSKPFWNDVSIFNENVIKWVKENTVKGDLVRATGTIRSESYETNSGETRHGVKLACDNFSNLAHMIRKQMERQQAG</sequence>